<reference evidence="1" key="1">
    <citation type="journal article" date="2015" name="Genome Biol. Evol.">
        <title>Organellar Genomes of White Spruce (Picea glauca): Assembly and Annotation.</title>
        <authorList>
            <person name="Jackman S.D."/>
            <person name="Warren R.L."/>
            <person name="Gibb E.A."/>
            <person name="Vandervalk B.P."/>
            <person name="Mohamadi H."/>
            <person name="Chu J."/>
            <person name="Raymond A."/>
            <person name="Pleasance S."/>
            <person name="Coope R."/>
            <person name="Wildung M.R."/>
            <person name="Ritland C.E."/>
            <person name="Bousquet J."/>
            <person name="Jones S.J."/>
            <person name="Bohlmann J."/>
            <person name="Birol I."/>
        </authorList>
    </citation>
    <scope>NUCLEOTIDE SEQUENCE [LARGE SCALE GENOMIC DNA]</scope>
    <source>
        <tissue evidence="1">Flushing bud</tissue>
    </source>
</reference>
<accession>A0A101M0K0</accession>
<evidence type="ECO:0000313" key="1">
    <source>
        <dbReference type="EMBL" id="KUM48764.1"/>
    </source>
</evidence>
<name>A0A101M0K0_PICGL</name>
<dbReference type="EMBL" id="LKAM01000004">
    <property type="protein sequence ID" value="KUM48764.1"/>
    <property type="molecule type" value="Genomic_DNA"/>
</dbReference>
<geneLocation type="mitochondrion" evidence="1"/>
<organism evidence="1">
    <name type="scientific">Picea glauca</name>
    <name type="common">White spruce</name>
    <name type="synonym">Pinus glauca</name>
    <dbReference type="NCBI Taxonomy" id="3330"/>
    <lineage>
        <taxon>Eukaryota</taxon>
        <taxon>Viridiplantae</taxon>
        <taxon>Streptophyta</taxon>
        <taxon>Embryophyta</taxon>
        <taxon>Tracheophyta</taxon>
        <taxon>Spermatophyta</taxon>
        <taxon>Pinopsida</taxon>
        <taxon>Pinidae</taxon>
        <taxon>Conifers I</taxon>
        <taxon>Pinales</taxon>
        <taxon>Pinaceae</taxon>
        <taxon>Picea</taxon>
    </lineage>
</organism>
<sequence length="54" mass="6180">MLFLPPIPISCTSCSLPLHFRSRAGGIDSFSYSRNKGFSLRGMILFLHRPLFMY</sequence>
<comment type="caution">
    <text evidence="1">The sequence shown here is derived from an EMBL/GenBank/DDBJ whole genome shotgun (WGS) entry which is preliminary data.</text>
</comment>
<protein>
    <submittedName>
        <fullName evidence="1">Uncharacterized protein</fullName>
    </submittedName>
</protein>
<proteinExistence type="predicted"/>
<keyword evidence="1" id="KW-0496">Mitochondrion</keyword>
<gene>
    <name evidence="1" type="ORF">ABT39_MTgene4100</name>
</gene>
<dbReference type="AlphaFoldDB" id="A0A101M0K0"/>